<keyword evidence="3" id="KW-1185">Reference proteome</keyword>
<evidence type="ECO:0008006" key="4">
    <source>
        <dbReference type="Google" id="ProtNLM"/>
    </source>
</evidence>
<proteinExistence type="predicted"/>
<dbReference type="Proteomes" id="UP000603457">
    <property type="component" value="Unassembled WGS sequence"/>
</dbReference>
<keyword evidence="1" id="KW-0732">Signal</keyword>
<organism evidence="2 3">
    <name type="scientific">Nostoc spongiaeforme FACHB-130</name>
    <dbReference type="NCBI Taxonomy" id="1357510"/>
    <lineage>
        <taxon>Bacteria</taxon>
        <taxon>Bacillati</taxon>
        <taxon>Cyanobacteriota</taxon>
        <taxon>Cyanophyceae</taxon>
        <taxon>Nostocales</taxon>
        <taxon>Nostocaceae</taxon>
        <taxon>Nostoc</taxon>
    </lineage>
</organism>
<gene>
    <name evidence="2" type="ORF">H6G74_16435</name>
</gene>
<dbReference type="PROSITE" id="PS51257">
    <property type="entry name" value="PROKAR_LIPOPROTEIN"/>
    <property type="match status" value="1"/>
</dbReference>
<evidence type="ECO:0000313" key="3">
    <source>
        <dbReference type="Proteomes" id="UP000603457"/>
    </source>
</evidence>
<accession>A0ABR8FWU9</accession>
<dbReference type="EMBL" id="JACJTB010000021">
    <property type="protein sequence ID" value="MBD2595906.1"/>
    <property type="molecule type" value="Genomic_DNA"/>
</dbReference>
<evidence type="ECO:0000256" key="1">
    <source>
        <dbReference type="SAM" id="SignalP"/>
    </source>
</evidence>
<comment type="caution">
    <text evidence="2">The sequence shown here is derived from an EMBL/GenBank/DDBJ whole genome shotgun (WGS) entry which is preliminary data.</text>
</comment>
<dbReference type="RefSeq" id="WP_190968679.1">
    <property type="nucleotide sequence ID" value="NZ_JACJTB010000021.1"/>
</dbReference>
<protein>
    <recommendedName>
        <fullName evidence="4">Lipoprotein</fullName>
    </recommendedName>
</protein>
<name>A0ABR8FWU9_9NOSO</name>
<reference evidence="2 3" key="1">
    <citation type="journal article" date="2020" name="ISME J.">
        <title>Comparative genomics reveals insights into cyanobacterial evolution and habitat adaptation.</title>
        <authorList>
            <person name="Chen M.Y."/>
            <person name="Teng W.K."/>
            <person name="Zhao L."/>
            <person name="Hu C.X."/>
            <person name="Zhou Y.K."/>
            <person name="Han B.P."/>
            <person name="Song L.R."/>
            <person name="Shu W.S."/>
        </authorList>
    </citation>
    <scope>NUCLEOTIDE SEQUENCE [LARGE SCALE GENOMIC DNA]</scope>
    <source>
        <strain evidence="2 3">FACHB-130</strain>
    </source>
</reference>
<evidence type="ECO:0000313" key="2">
    <source>
        <dbReference type="EMBL" id="MBD2595906.1"/>
    </source>
</evidence>
<sequence length="225" mass="24783">MKNRVLKIATLVFLITAILGCNNTNNKTVEQPNQVNSPPVAENTTNVATRTDKIKIKTETGTDLFELKPQADGAKLVDGKEQEIARIKSEKSGKLKFKNPADKTLGYVVTEKGSWKLENSSQNQGLYSLIRQNNGDYGLENAGKKLVYQIKSNDKGIEILNPNKQLVYQVRIKEGKTALRNPSGKTVFYTKSSISPIAFACFGFDVLNREQQAALAYAVNLTGGQ</sequence>
<feature type="signal peptide" evidence="1">
    <location>
        <begin position="1"/>
        <end position="23"/>
    </location>
</feature>
<feature type="chain" id="PRO_5046186887" description="Lipoprotein" evidence="1">
    <location>
        <begin position="24"/>
        <end position="225"/>
    </location>
</feature>